<sequence length="516" mass="54961">MPVRGQLFLWMVFCLLRADAAPLAEQRSRWEARTLVSRSGSVSIGPIVAIVVGGLMLLLFVVCCLFRPFRRAPHVAQRRHSTSNDPLVLRPSESTGMPPMIVSTVSPPFFLPSSHMPAPERQRFTDRSRGPNFGLAIPRRLSLSTRNCRRFIKAPPTVFELAEDVDAELPWEKGNTNVEQERGSAEWPSPTRPWAENRIPSVLRAGRWHPATPTQVANPTIPHAAEPRSRRRPLSYPAPAAIRQGTRTGPLRLHRAAPSPAAKDAEDLLTGRLAADDTSSSIISLPLPPYTPSPSDESQTAPAAPASMQAPQPSLGLPASCIGPSITSPSPPIQAQMPPSDIQGHSRSPVLRGPRAPARTSLRIPVPPVQIVISPSAEVDVELMLPRALQRDVTASSDTASSLTEMSFVSRSAREHDAPDSDTVSTATFGGGVATVSQSRAAGFTAGGSDIETMTISSFAPSASADSSRSSSVLTVGTFGLGLDLVPSNGPSRDMTSIISGTPSSLDVNVLTGQGW</sequence>
<protein>
    <recommendedName>
        <fullName evidence="6">Transmembrane protein</fullName>
    </recommendedName>
</protein>
<keyword evidence="5" id="KW-1185">Reference proteome</keyword>
<gene>
    <name evidence="4" type="ORF">MCHLO_04952</name>
</gene>
<keyword evidence="2" id="KW-1133">Transmembrane helix</keyword>
<evidence type="ECO:0000313" key="4">
    <source>
        <dbReference type="EMBL" id="GAT47492.1"/>
    </source>
</evidence>
<keyword evidence="2" id="KW-0472">Membrane</keyword>
<reference evidence="4" key="1">
    <citation type="submission" date="2014-09" db="EMBL/GenBank/DDBJ databases">
        <title>Genome sequence of the luminous mushroom Mycena chlorophos for searching fungal bioluminescence genes.</title>
        <authorList>
            <person name="Tanaka Y."/>
            <person name="Kasuga D."/>
            <person name="Oba Y."/>
            <person name="Hase S."/>
            <person name="Sato K."/>
            <person name="Oba Y."/>
            <person name="Sakakibara Y."/>
        </authorList>
    </citation>
    <scope>NUCLEOTIDE SEQUENCE</scope>
</reference>
<feature type="compositionally biased region" description="Low complexity" evidence="1">
    <location>
        <begin position="293"/>
        <end position="328"/>
    </location>
</feature>
<accession>A0ABQ0L8L3</accession>
<dbReference type="Proteomes" id="UP000815677">
    <property type="component" value="Unassembled WGS sequence"/>
</dbReference>
<feature type="transmembrane region" description="Helical" evidence="2">
    <location>
        <begin position="44"/>
        <end position="69"/>
    </location>
</feature>
<feature type="region of interest" description="Disordered" evidence="1">
    <location>
        <begin position="211"/>
        <end position="265"/>
    </location>
</feature>
<keyword evidence="3" id="KW-0732">Signal</keyword>
<evidence type="ECO:0008006" key="6">
    <source>
        <dbReference type="Google" id="ProtNLM"/>
    </source>
</evidence>
<evidence type="ECO:0000256" key="3">
    <source>
        <dbReference type="SAM" id="SignalP"/>
    </source>
</evidence>
<keyword evidence="2" id="KW-0812">Transmembrane</keyword>
<evidence type="ECO:0000256" key="1">
    <source>
        <dbReference type="SAM" id="MobiDB-lite"/>
    </source>
</evidence>
<feature type="chain" id="PRO_5045825966" description="Transmembrane protein" evidence="3">
    <location>
        <begin position="21"/>
        <end position="516"/>
    </location>
</feature>
<dbReference type="EMBL" id="DF843574">
    <property type="protein sequence ID" value="GAT47492.1"/>
    <property type="molecule type" value="Genomic_DNA"/>
</dbReference>
<feature type="region of interest" description="Disordered" evidence="1">
    <location>
        <begin position="280"/>
        <end position="358"/>
    </location>
</feature>
<organism evidence="4 5">
    <name type="scientific">Mycena chlorophos</name>
    <name type="common">Agaric fungus</name>
    <name type="synonym">Agaricus chlorophos</name>
    <dbReference type="NCBI Taxonomy" id="658473"/>
    <lineage>
        <taxon>Eukaryota</taxon>
        <taxon>Fungi</taxon>
        <taxon>Dikarya</taxon>
        <taxon>Basidiomycota</taxon>
        <taxon>Agaricomycotina</taxon>
        <taxon>Agaricomycetes</taxon>
        <taxon>Agaricomycetidae</taxon>
        <taxon>Agaricales</taxon>
        <taxon>Marasmiineae</taxon>
        <taxon>Mycenaceae</taxon>
        <taxon>Mycena</taxon>
    </lineage>
</organism>
<feature type="signal peptide" evidence="3">
    <location>
        <begin position="1"/>
        <end position="20"/>
    </location>
</feature>
<proteinExistence type="predicted"/>
<name>A0ABQ0L8L3_MYCCL</name>
<evidence type="ECO:0000256" key="2">
    <source>
        <dbReference type="SAM" id="Phobius"/>
    </source>
</evidence>
<evidence type="ECO:0000313" key="5">
    <source>
        <dbReference type="Proteomes" id="UP000815677"/>
    </source>
</evidence>